<dbReference type="Gene3D" id="3.40.50.2000">
    <property type="entry name" value="Glycogen Phosphorylase B"/>
    <property type="match status" value="2"/>
</dbReference>
<dbReference type="Proteomes" id="UP000034544">
    <property type="component" value="Unassembled WGS sequence"/>
</dbReference>
<dbReference type="GO" id="GO:0016757">
    <property type="term" value="F:glycosyltransferase activity"/>
    <property type="evidence" value="ECO:0007669"/>
    <property type="project" value="InterPro"/>
</dbReference>
<dbReference type="PANTHER" id="PTHR12526">
    <property type="entry name" value="GLYCOSYLTRANSFERASE"/>
    <property type="match status" value="1"/>
</dbReference>
<protein>
    <submittedName>
        <fullName evidence="2">Glycosyl transferase group 1</fullName>
    </submittedName>
</protein>
<comment type="caution">
    <text evidence="2">The sequence shown here is derived from an EMBL/GenBank/DDBJ whole genome shotgun (WGS) entry which is preliminary data.</text>
</comment>
<dbReference type="AlphaFoldDB" id="A0A0G0VZ22"/>
<gene>
    <name evidence="2" type="ORF">UU59_C0038G0002</name>
</gene>
<keyword evidence="2" id="KW-0808">Transferase</keyword>
<accession>A0A0G0VZ22</accession>
<dbReference type="SUPFAM" id="SSF53756">
    <property type="entry name" value="UDP-Glycosyltransferase/glycogen phosphorylase"/>
    <property type="match status" value="1"/>
</dbReference>
<feature type="domain" description="Glycosyl transferase family 1" evidence="1">
    <location>
        <begin position="210"/>
        <end position="377"/>
    </location>
</feature>
<evidence type="ECO:0000313" key="2">
    <source>
        <dbReference type="EMBL" id="KKS06004.1"/>
    </source>
</evidence>
<evidence type="ECO:0000259" key="1">
    <source>
        <dbReference type="Pfam" id="PF00534"/>
    </source>
</evidence>
<evidence type="ECO:0000313" key="3">
    <source>
        <dbReference type="Proteomes" id="UP000034544"/>
    </source>
</evidence>
<dbReference type="InterPro" id="IPR001296">
    <property type="entry name" value="Glyco_trans_1"/>
</dbReference>
<dbReference type="EMBL" id="LCBF01000038">
    <property type="protein sequence ID" value="KKS06004.1"/>
    <property type="molecule type" value="Genomic_DNA"/>
</dbReference>
<dbReference type="Pfam" id="PF00534">
    <property type="entry name" value="Glycos_transf_1"/>
    <property type="match status" value="1"/>
</dbReference>
<organism evidence="2 3">
    <name type="scientific">candidate division WWE3 bacterium GW2011_GWE1_41_27</name>
    <dbReference type="NCBI Taxonomy" id="1619131"/>
    <lineage>
        <taxon>Bacteria</taxon>
        <taxon>Katanobacteria</taxon>
    </lineage>
</organism>
<proteinExistence type="predicted"/>
<reference evidence="2 3" key="1">
    <citation type="journal article" date="2015" name="Nature">
        <title>rRNA introns, odd ribosomes, and small enigmatic genomes across a large radiation of phyla.</title>
        <authorList>
            <person name="Brown C.T."/>
            <person name="Hug L.A."/>
            <person name="Thomas B.C."/>
            <person name="Sharon I."/>
            <person name="Castelle C.J."/>
            <person name="Singh A."/>
            <person name="Wilkins M.J."/>
            <person name="Williams K.H."/>
            <person name="Banfield J.F."/>
        </authorList>
    </citation>
    <scope>NUCLEOTIDE SEQUENCE [LARGE SCALE GENOMIC DNA]</scope>
</reference>
<sequence>MVQPGSTKKKVIIFVPEFPVLTETFIERELAKIAERGNLDLSILSLRRGSGEVSSVLEPLVKYKRLSISDLILSLRFFFSAGKNISKALRILRGCKNEYYTLLKGMGYAQIFSSSKPDFILAHFMSESSTIVMVASIVLGVPYAISAHAKDVTVSPHCMKEKSENAAFVLICNKHAYENCVSTVDGDYSHKILLKYHGLDLAKFGNAGRKYDVPVILNIGRLEEKKGQKYLLEAARILYDEGVQFKLLLIGPGSLYAELSKQISDLGLSGQVEILGEGAGLPFSETSKYYSTSNVFVFSGINTEEGDADGIANVLLEAAASRLPIVATDSGSTKEFLENEESGVIVPQKDPLALADGLKRVLNDKELARRLAEEAHKKVSAEFNIETNVALMEDLIIKESL</sequence>
<name>A0A0G0VZ22_UNCKA</name>